<feature type="transmembrane region" description="Helical" evidence="6">
    <location>
        <begin position="380"/>
        <end position="401"/>
    </location>
</feature>
<feature type="region of interest" description="Disordered" evidence="5">
    <location>
        <begin position="1"/>
        <end position="22"/>
    </location>
</feature>
<proteinExistence type="predicted"/>
<dbReference type="PANTHER" id="PTHR11662:SF285">
    <property type="entry name" value="HEXURONATE TRANSPORTER"/>
    <property type="match status" value="1"/>
</dbReference>
<evidence type="ECO:0000256" key="6">
    <source>
        <dbReference type="SAM" id="Phobius"/>
    </source>
</evidence>
<feature type="transmembrane region" description="Helical" evidence="6">
    <location>
        <begin position="251"/>
        <end position="272"/>
    </location>
</feature>
<dbReference type="InterPro" id="IPR036259">
    <property type="entry name" value="MFS_trans_sf"/>
</dbReference>
<feature type="transmembrane region" description="Helical" evidence="6">
    <location>
        <begin position="71"/>
        <end position="90"/>
    </location>
</feature>
<dbReference type="Pfam" id="PF07690">
    <property type="entry name" value="MFS_1"/>
    <property type="match status" value="1"/>
</dbReference>
<gene>
    <name evidence="8" type="ORF">J421_0375</name>
</gene>
<feature type="transmembrane region" description="Helical" evidence="6">
    <location>
        <begin position="325"/>
        <end position="341"/>
    </location>
</feature>
<keyword evidence="9" id="KW-1185">Reference proteome</keyword>
<protein>
    <submittedName>
        <fullName evidence="8">Major facilitator superfamily MFS_1</fullName>
    </submittedName>
</protein>
<dbReference type="PROSITE" id="PS50850">
    <property type="entry name" value="MFS"/>
    <property type="match status" value="1"/>
</dbReference>
<evidence type="ECO:0000313" key="8">
    <source>
        <dbReference type="EMBL" id="AHG87912.1"/>
    </source>
</evidence>
<name>W0RBT0_9BACT</name>
<reference evidence="8 9" key="1">
    <citation type="journal article" date="2014" name="Genome Announc.">
        <title>Genome Sequence and Methylome of Soil Bacterium Gemmatirosa kalamazoonensis KBS708T, a Member of the Rarely Cultivated Gemmatimonadetes Phylum.</title>
        <authorList>
            <person name="Debruyn J.M."/>
            <person name="Radosevich M."/>
            <person name="Wommack K.E."/>
            <person name="Polson S.W."/>
            <person name="Hauser L.J."/>
            <person name="Fawaz M.N."/>
            <person name="Korlach J."/>
            <person name="Tsai Y.C."/>
        </authorList>
    </citation>
    <scope>NUCLEOTIDE SEQUENCE [LARGE SCALE GENOMIC DNA]</scope>
    <source>
        <strain evidence="8 9">KBS708</strain>
    </source>
</reference>
<feature type="transmembrane region" description="Helical" evidence="6">
    <location>
        <begin position="347"/>
        <end position="368"/>
    </location>
</feature>
<dbReference type="PANTHER" id="PTHR11662">
    <property type="entry name" value="SOLUTE CARRIER FAMILY 17"/>
    <property type="match status" value="1"/>
</dbReference>
<evidence type="ECO:0000256" key="4">
    <source>
        <dbReference type="ARBA" id="ARBA00023136"/>
    </source>
</evidence>
<dbReference type="InterPro" id="IPR020846">
    <property type="entry name" value="MFS_dom"/>
</dbReference>
<dbReference type="CDD" id="cd17319">
    <property type="entry name" value="MFS_ExuT_GudP_like"/>
    <property type="match status" value="1"/>
</dbReference>
<dbReference type="SUPFAM" id="SSF103473">
    <property type="entry name" value="MFS general substrate transporter"/>
    <property type="match status" value="1"/>
</dbReference>
<dbReference type="GO" id="GO:0016020">
    <property type="term" value="C:membrane"/>
    <property type="evidence" value="ECO:0007669"/>
    <property type="project" value="UniProtKB-SubCell"/>
</dbReference>
<dbReference type="OrthoDB" id="9781156at2"/>
<dbReference type="KEGG" id="gba:J421_0375"/>
<evidence type="ECO:0000259" key="7">
    <source>
        <dbReference type="PROSITE" id="PS50850"/>
    </source>
</evidence>
<sequence>MATRTAREATTPGQAPPPGFRPGSGMAEKIGRYRWTICALLFFATTINYIDRQVLGILAPVLQRELHWSETDYSAVVSWFTAAYALGYLFAGRLLDKVGTRAGYAIAIVIWSVAAMSHSLARNAFQFSLARFGLGLGESGNFPASIKTVAEWFPARERALATGIFNAGTNVGAIVAPIMVPIIASAFGWRAAFIWTGLLSATWLVFWLVIYRPPQEHPRLSAGERAYITSDQPPTGAVRMRWTELLKHRQTWAFALGKGMTDPIWWFYLFWLPKFLDARFGLKLSQLIAPLVVIYLIADFGSIFGGWLSGALIKRGWSVNAGRKTTMLIAATIIVPTMFAPRVDGMWTAICIVGIAAAAHQWWSANIFTLASDMFPRQAVGSVVGIGGFTGALTGFGFQRLTGWILQNNGSNYTPVFLMCGFAYLTALLVIHLLVPRLQQARLEAA</sequence>
<dbReference type="eggNOG" id="COG2271">
    <property type="taxonomic scope" value="Bacteria"/>
</dbReference>
<feature type="transmembrane region" description="Helical" evidence="6">
    <location>
        <begin position="164"/>
        <end position="187"/>
    </location>
</feature>
<feature type="transmembrane region" description="Helical" evidence="6">
    <location>
        <begin position="102"/>
        <end position="121"/>
    </location>
</feature>
<feature type="transmembrane region" description="Helical" evidence="6">
    <location>
        <begin position="413"/>
        <end position="435"/>
    </location>
</feature>
<feature type="transmembrane region" description="Helical" evidence="6">
    <location>
        <begin position="193"/>
        <end position="211"/>
    </location>
</feature>
<dbReference type="HOGENOM" id="CLU_001265_5_1_0"/>
<feature type="domain" description="Major facilitator superfamily (MFS) profile" evidence="7">
    <location>
        <begin position="37"/>
        <end position="439"/>
    </location>
</feature>
<dbReference type="AlphaFoldDB" id="W0RBT0"/>
<dbReference type="InterPro" id="IPR000849">
    <property type="entry name" value="Sugar_P_transporter"/>
</dbReference>
<evidence type="ECO:0000256" key="3">
    <source>
        <dbReference type="ARBA" id="ARBA00022989"/>
    </source>
</evidence>
<keyword evidence="3 6" id="KW-1133">Transmembrane helix</keyword>
<keyword evidence="2 6" id="KW-0812">Transmembrane</keyword>
<evidence type="ECO:0000313" key="9">
    <source>
        <dbReference type="Proteomes" id="UP000019151"/>
    </source>
</evidence>
<dbReference type="PIRSF" id="PIRSF002808">
    <property type="entry name" value="Hexose_phosphate_transp"/>
    <property type="match status" value="1"/>
</dbReference>
<dbReference type="PATRIC" id="fig|861299.3.peg.383"/>
<feature type="transmembrane region" description="Helical" evidence="6">
    <location>
        <begin position="292"/>
        <end position="313"/>
    </location>
</feature>
<dbReference type="InParanoid" id="W0RBT0"/>
<dbReference type="Proteomes" id="UP000019151">
    <property type="component" value="Chromosome"/>
</dbReference>
<evidence type="ECO:0000256" key="2">
    <source>
        <dbReference type="ARBA" id="ARBA00022692"/>
    </source>
</evidence>
<dbReference type="InterPro" id="IPR011701">
    <property type="entry name" value="MFS"/>
</dbReference>
<dbReference type="GO" id="GO:0015134">
    <property type="term" value="F:hexuronate transmembrane transporter activity"/>
    <property type="evidence" value="ECO:0007669"/>
    <property type="project" value="TreeGrafter"/>
</dbReference>
<organism evidence="8 9">
    <name type="scientific">Gemmatirosa kalamazoonensis</name>
    <dbReference type="NCBI Taxonomy" id="861299"/>
    <lineage>
        <taxon>Bacteria</taxon>
        <taxon>Pseudomonadati</taxon>
        <taxon>Gemmatimonadota</taxon>
        <taxon>Gemmatimonadia</taxon>
        <taxon>Gemmatimonadales</taxon>
        <taxon>Gemmatimonadaceae</taxon>
        <taxon>Gemmatirosa</taxon>
    </lineage>
</organism>
<evidence type="ECO:0000256" key="1">
    <source>
        <dbReference type="ARBA" id="ARBA00004141"/>
    </source>
</evidence>
<evidence type="ECO:0000256" key="5">
    <source>
        <dbReference type="SAM" id="MobiDB-lite"/>
    </source>
</evidence>
<dbReference type="EMBL" id="CP007128">
    <property type="protein sequence ID" value="AHG87912.1"/>
    <property type="molecule type" value="Genomic_DNA"/>
</dbReference>
<dbReference type="Gene3D" id="1.20.1250.20">
    <property type="entry name" value="MFS general substrate transporter like domains"/>
    <property type="match status" value="2"/>
</dbReference>
<dbReference type="InterPro" id="IPR050382">
    <property type="entry name" value="MFS_Na/Anion_cotransporter"/>
</dbReference>
<dbReference type="STRING" id="861299.J421_0375"/>
<accession>W0RBT0</accession>
<keyword evidence="4 6" id="KW-0472">Membrane</keyword>
<comment type="subcellular location">
    <subcellularLocation>
        <location evidence="1">Membrane</location>
        <topology evidence="1">Multi-pass membrane protein</topology>
    </subcellularLocation>
</comment>